<dbReference type="Gene3D" id="3.20.20.30">
    <property type="entry name" value="Luciferase-like domain"/>
    <property type="match status" value="1"/>
</dbReference>
<evidence type="ECO:0000256" key="2">
    <source>
        <dbReference type="ARBA" id="ARBA00022643"/>
    </source>
</evidence>
<feature type="binding site" evidence="6">
    <location>
        <position position="57"/>
    </location>
    <ligand>
        <name>FMN</name>
        <dbReference type="ChEBI" id="CHEBI:58210"/>
    </ligand>
</feature>
<comment type="caution">
    <text evidence="8">The sequence shown here is derived from an EMBL/GenBank/DDBJ whole genome shotgun (WGS) entry which is preliminary data.</text>
</comment>
<proteinExistence type="inferred from homology"/>
<accession>A0A1C7NWV9</accession>
<evidence type="ECO:0000313" key="9">
    <source>
        <dbReference type="Proteomes" id="UP000093111"/>
    </source>
</evidence>
<evidence type="ECO:0000256" key="4">
    <source>
        <dbReference type="ARBA" id="ARBA00023033"/>
    </source>
</evidence>
<organism evidence="8 9">
    <name type="scientific">Pararhizobium polonicum</name>
    <dbReference type="NCBI Taxonomy" id="1612624"/>
    <lineage>
        <taxon>Bacteria</taxon>
        <taxon>Pseudomonadati</taxon>
        <taxon>Pseudomonadota</taxon>
        <taxon>Alphaproteobacteria</taxon>
        <taxon>Hyphomicrobiales</taxon>
        <taxon>Rhizobiaceae</taxon>
        <taxon>Rhizobium/Agrobacterium group</taxon>
        <taxon>Pararhizobium</taxon>
    </lineage>
</organism>
<dbReference type="STRING" id="1612624.ADU59_21895"/>
<dbReference type="AlphaFoldDB" id="A0A1C7NWV9"/>
<keyword evidence="3" id="KW-0560">Oxidoreductase</keyword>
<gene>
    <name evidence="8" type="ORF">ADU59_21895</name>
</gene>
<dbReference type="EMBL" id="LGLV01000014">
    <property type="protein sequence ID" value="OBZ93500.1"/>
    <property type="molecule type" value="Genomic_DNA"/>
</dbReference>
<evidence type="ECO:0000256" key="1">
    <source>
        <dbReference type="ARBA" id="ARBA00022630"/>
    </source>
</evidence>
<evidence type="ECO:0000259" key="7">
    <source>
        <dbReference type="Pfam" id="PF00296"/>
    </source>
</evidence>
<dbReference type="PANTHER" id="PTHR30011:SF16">
    <property type="entry name" value="C2H2 FINGER DOMAIN TRANSCRIPTION FACTOR (EUROFUNG)-RELATED"/>
    <property type="match status" value="1"/>
</dbReference>
<reference evidence="8 9" key="1">
    <citation type="journal article" date="2016" name="Syst. Appl. Microbiol.">
        <title>Pararhizobium polonicum sp. nov. isolated from tumors on stone fruit rootstocks.</title>
        <authorList>
            <person name="Pulawska J."/>
            <person name="Kuzmanovic N."/>
            <person name="Willems A."/>
            <person name="Pothier J.F."/>
        </authorList>
    </citation>
    <scope>NUCLEOTIDE SEQUENCE [LARGE SCALE GENOMIC DNA]</scope>
    <source>
        <strain evidence="8 9">F5.1</strain>
    </source>
</reference>
<dbReference type="Pfam" id="PF00296">
    <property type="entry name" value="Bac_luciferase"/>
    <property type="match status" value="1"/>
</dbReference>
<dbReference type="SUPFAM" id="SSF51679">
    <property type="entry name" value="Bacterial luciferase-like"/>
    <property type="match status" value="1"/>
</dbReference>
<dbReference type="NCBIfam" id="TIGR03860">
    <property type="entry name" value="FMN_nitrolo"/>
    <property type="match status" value="1"/>
</dbReference>
<dbReference type="InterPro" id="IPR051260">
    <property type="entry name" value="Diverse_substr_monoxygenases"/>
</dbReference>
<keyword evidence="9" id="KW-1185">Reference proteome</keyword>
<protein>
    <submittedName>
        <fullName evidence="8">5,10-methylene tetrahydromethanopterin reductase</fullName>
    </submittedName>
</protein>
<name>A0A1C7NWV9_9HYPH</name>
<feature type="domain" description="Luciferase-like" evidence="7">
    <location>
        <begin position="32"/>
        <end position="391"/>
    </location>
</feature>
<dbReference type="GO" id="GO:0004497">
    <property type="term" value="F:monooxygenase activity"/>
    <property type="evidence" value="ECO:0007669"/>
    <property type="project" value="UniProtKB-KW"/>
</dbReference>
<dbReference type="InterPro" id="IPR036661">
    <property type="entry name" value="Luciferase-like_sf"/>
</dbReference>
<dbReference type="PIRSF" id="PIRSF000337">
    <property type="entry name" value="NTA_MOA"/>
    <property type="match status" value="1"/>
</dbReference>
<feature type="binding site" evidence="6">
    <location>
        <position position="229"/>
    </location>
    <ligand>
        <name>FMN</name>
        <dbReference type="ChEBI" id="CHEBI:58210"/>
    </ligand>
</feature>
<keyword evidence="2 6" id="KW-0288">FMN</keyword>
<dbReference type="Proteomes" id="UP000093111">
    <property type="component" value="Unassembled WGS sequence"/>
</dbReference>
<evidence type="ECO:0000313" key="8">
    <source>
        <dbReference type="EMBL" id="OBZ93500.1"/>
    </source>
</evidence>
<dbReference type="PANTHER" id="PTHR30011">
    <property type="entry name" value="ALKANESULFONATE MONOOXYGENASE-RELATED"/>
    <property type="match status" value="1"/>
</dbReference>
<evidence type="ECO:0000256" key="6">
    <source>
        <dbReference type="PIRSR" id="PIRSR000337-1"/>
    </source>
</evidence>
<evidence type="ECO:0000256" key="3">
    <source>
        <dbReference type="ARBA" id="ARBA00023002"/>
    </source>
</evidence>
<evidence type="ECO:0000256" key="5">
    <source>
        <dbReference type="ARBA" id="ARBA00033748"/>
    </source>
</evidence>
<dbReference type="RefSeq" id="WP_068956494.1">
    <property type="nucleotide sequence ID" value="NZ_LGLV01000014.1"/>
</dbReference>
<feature type="binding site" evidence="6">
    <location>
        <position position="103"/>
    </location>
    <ligand>
        <name>FMN</name>
        <dbReference type="ChEBI" id="CHEBI:58210"/>
    </ligand>
</feature>
<comment type="similarity">
    <text evidence="5">Belongs to the NtaA/SnaA/DszA monooxygenase family.</text>
</comment>
<keyword evidence="1 6" id="KW-0285">Flavoprotein</keyword>
<dbReference type="CDD" id="cd01095">
    <property type="entry name" value="Nitrilotriacetate_monoxgenase"/>
    <property type="match status" value="1"/>
</dbReference>
<dbReference type="OrthoDB" id="9779442at2"/>
<feature type="binding site" evidence="6">
    <location>
        <position position="157"/>
    </location>
    <ligand>
        <name>FMN</name>
        <dbReference type="ChEBI" id="CHEBI:58210"/>
    </ligand>
</feature>
<dbReference type="GO" id="GO:0016705">
    <property type="term" value="F:oxidoreductase activity, acting on paired donors, with incorporation or reduction of molecular oxygen"/>
    <property type="evidence" value="ECO:0007669"/>
    <property type="project" value="InterPro"/>
</dbReference>
<dbReference type="PATRIC" id="fig|1612624.7.peg.2044"/>
<feature type="binding site" evidence="6">
    <location>
        <position position="153"/>
    </location>
    <ligand>
        <name>FMN</name>
        <dbReference type="ChEBI" id="CHEBI:58210"/>
    </ligand>
</feature>
<dbReference type="InterPro" id="IPR016215">
    <property type="entry name" value="NTA_MOA"/>
</dbReference>
<dbReference type="InterPro" id="IPR011251">
    <property type="entry name" value="Luciferase-like_dom"/>
</dbReference>
<keyword evidence="4" id="KW-0503">Monooxygenase</keyword>
<sequence length="458" mass="50065">MTPLIFNAFVMNSPGHLSPGLWRHADDRSVRYKSLAFWVEFATLLERGLFDGIFIADFYGHYDVFEGSPAQAFRNAVQIPRNDPLLLVSAMAHATRHLGFGVTMSTTYEPPFALARRLSTLDHLTDGRIGWNIVTSASESAARNFGMREQLSHTERYDRAEEYMQLCYKLWEASWEDGAVVADRASGIYADPARIHRIDHVGPHFSVEGPHLCEPSPQRTPVLFQAGASSFGRPFAARHAECVFVGAPSRAVLAGSVRKLRQAFADAGRDPASIAIIAEHTVITAPTAAEAEDKHAAYRQHASREGALTLMSGWTGVDFSQFAPDDVFEHVESKAIRTAVEAMSSADPSRAWTAAEIAEWCGIGGLSPVSVGNPQDVADSLADWAQETGIDGFNLSYAIMDGGFRDFIDLVVPVLQARGLYKTQYREGTLRQKLFGSGDKLVSPHPASAYGCDTLSPT</sequence>